<evidence type="ECO:0008006" key="4">
    <source>
        <dbReference type="Google" id="ProtNLM"/>
    </source>
</evidence>
<organism evidence="2 3">
    <name type="scientific">Shewanella maritima</name>
    <dbReference type="NCBI Taxonomy" id="2520507"/>
    <lineage>
        <taxon>Bacteria</taxon>
        <taxon>Pseudomonadati</taxon>
        <taxon>Pseudomonadota</taxon>
        <taxon>Gammaproteobacteria</taxon>
        <taxon>Alteromonadales</taxon>
        <taxon>Shewanellaceae</taxon>
        <taxon>Shewanella</taxon>
    </lineage>
</organism>
<evidence type="ECO:0000313" key="3">
    <source>
        <dbReference type="Proteomes" id="UP000291106"/>
    </source>
</evidence>
<gene>
    <name evidence="2" type="ORF">EXU30_10095</name>
</gene>
<feature type="chain" id="PRO_5019289536" description="DUF3015 domain-containing protein" evidence="1">
    <location>
        <begin position="27"/>
        <end position="121"/>
    </location>
</feature>
<keyword evidence="1" id="KW-0732">Signal</keyword>
<dbReference type="Proteomes" id="UP000291106">
    <property type="component" value="Chromosome"/>
</dbReference>
<name>A0A411PMU8_9GAMM</name>
<dbReference type="KEGG" id="smai:EXU30_10095"/>
<proteinExistence type="predicted"/>
<reference evidence="2 3" key="1">
    <citation type="submission" date="2019-02" db="EMBL/GenBank/DDBJ databases">
        <title>Shewanella sp. D4-2 isolated from Dokdo Island.</title>
        <authorList>
            <person name="Baek K."/>
        </authorList>
    </citation>
    <scope>NUCLEOTIDE SEQUENCE [LARGE SCALE GENOMIC DNA]</scope>
    <source>
        <strain evidence="2 3">D4-2</strain>
    </source>
</reference>
<dbReference type="AlphaFoldDB" id="A0A411PMU8"/>
<evidence type="ECO:0000256" key="1">
    <source>
        <dbReference type="SAM" id="SignalP"/>
    </source>
</evidence>
<keyword evidence="3" id="KW-1185">Reference proteome</keyword>
<sequence>MKKQIIAGLVAGLIVSGLGIAASVQAQPMTQTLDTETAIGVGGLMICDVFYNENEMPIQGAIVKKAVLDHQKAGIEDHIMTQETSNKLEQYFADFRASSEEQKMHLCNQAIEFARNSTFVK</sequence>
<dbReference type="RefSeq" id="WP_130603405.1">
    <property type="nucleotide sequence ID" value="NZ_CP036200.1"/>
</dbReference>
<protein>
    <recommendedName>
        <fullName evidence="4">DUF3015 domain-containing protein</fullName>
    </recommendedName>
</protein>
<feature type="signal peptide" evidence="1">
    <location>
        <begin position="1"/>
        <end position="26"/>
    </location>
</feature>
<dbReference type="EMBL" id="CP036200">
    <property type="protein sequence ID" value="QBF84870.1"/>
    <property type="molecule type" value="Genomic_DNA"/>
</dbReference>
<dbReference type="OrthoDB" id="6265036at2"/>
<accession>A0A411PMU8</accession>
<evidence type="ECO:0000313" key="2">
    <source>
        <dbReference type="EMBL" id="QBF84870.1"/>
    </source>
</evidence>